<evidence type="ECO:0000313" key="2">
    <source>
        <dbReference type="EMBL" id="SHO64232.1"/>
    </source>
</evidence>
<dbReference type="AlphaFoldDB" id="A0A1M7ZHC1"/>
<accession>A0A1M7ZHC1</accession>
<feature type="transmembrane region" description="Helical" evidence="1">
    <location>
        <begin position="188"/>
        <end position="212"/>
    </location>
</feature>
<dbReference type="Proteomes" id="UP000184609">
    <property type="component" value="Unassembled WGS sequence"/>
</dbReference>
<reference evidence="3" key="1">
    <citation type="submission" date="2016-12" db="EMBL/GenBank/DDBJ databases">
        <authorList>
            <person name="Varghese N."/>
            <person name="Submissions S."/>
        </authorList>
    </citation>
    <scope>NUCLEOTIDE SEQUENCE [LARGE SCALE GENOMIC DNA]</scope>
    <source>
        <strain evidence="3">DSM 25035</strain>
    </source>
</reference>
<organism evidence="2 3">
    <name type="scientific">Algoriphagus zhangzhouensis</name>
    <dbReference type="NCBI Taxonomy" id="1073327"/>
    <lineage>
        <taxon>Bacteria</taxon>
        <taxon>Pseudomonadati</taxon>
        <taxon>Bacteroidota</taxon>
        <taxon>Cytophagia</taxon>
        <taxon>Cytophagales</taxon>
        <taxon>Cyclobacteriaceae</taxon>
        <taxon>Algoriphagus</taxon>
    </lineage>
</organism>
<keyword evidence="1" id="KW-0472">Membrane</keyword>
<feature type="transmembrane region" description="Helical" evidence="1">
    <location>
        <begin position="287"/>
        <end position="307"/>
    </location>
</feature>
<feature type="transmembrane region" description="Helical" evidence="1">
    <location>
        <begin position="319"/>
        <end position="341"/>
    </location>
</feature>
<keyword evidence="3" id="KW-1185">Reference proteome</keyword>
<proteinExistence type="predicted"/>
<keyword evidence="1" id="KW-1133">Transmembrane helix</keyword>
<feature type="transmembrane region" description="Helical" evidence="1">
    <location>
        <begin position="254"/>
        <end position="275"/>
    </location>
</feature>
<evidence type="ECO:0000313" key="3">
    <source>
        <dbReference type="Proteomes" id="UP000184609"/>
    </source>
</evidence>
<protein>
    <recommendedName>
        <fullName evidence="4">DUF4153 domain-containing protein</fullName>
    </recommendedName>
</protein>
<dbReference type="RefSeq" id="WP_073572931.1">
    <property type="nucleotide sequence ID" value="NZ_FRXN01000005.1"/>
</dbReference>
<dbReference type="STRING" id="1073327.SAMN04488108_3312"/>
<name>A0A1M7ZHC1_9BACT</name>
<dbReference type="OrthoDB" id="637094at2"/>
<dbReference type="EMBL" id="FRXN01000005">
    <property type="protein sequence ID" value="SHO64232.1"/>
    <property type="molecule type" value="Genomic_DNA"/>
</dbReference>
<feature type="transmembrane region" description="Helical" evidence="1">
    <location>
        <begin position="147"/>
        <end position="168"/>
    </location>
</feature>
<feature type="transmembrane region" description="Helical" evidence="1">
    <location>
        <begin position="394"/>
        <end position="414"/>
    </location>
</feature>
<keyword evidence="1" id="KW-0812">Transmembrane</keyword>
<gene>
    <name evidence="2" type="ORF">SAMN04488108_3312</name>
</gene>
<feature type="transmembrane region" description="Helical" evidence="1">
    <location>
        <begin position="353"/>
        <end position="374"/>
    </location>
</feature>
<feature type="transmembrane region" description="Helical" evidence="1">
    <location>
        <begin position="67"/>
        <end position="87"/>
    </location>
</feature>
<evidence type="ECO:0000256" key="1">
    <source>
        <dbReference type="SAM" id="Phobius"/>
    </source>
</evidence>
<feature type="transmembrane region" description="Helical" evidence="1">
    <location>
        <begin position="122"/>
        <end position="140"/>
    </location>
</feature>
<feature type="transmembrane region" description="Helical" evidence="1">
    <location>
        <begin position="99"/>
        <end position="116"/>
    </location>
</feature>
<evidence type="ECO:0008006" key="4">
    <source>
        <dbReference type="Google" id="ProtNLM"/>
    </source>
</evidence>
<feature type="transmembrane region" description="Helical" evidence="1">
    <location>
        <begin position="224"/>
        <end position="242"/>
    </location>
</feature>
<sequence>MKDQILSQLNSPSELEKLYRKNRGSFKTAFIELFPEIQASNPVMADFWNERLIYESDGISWGTRKEFTFIIIIALLAGLIAKLPELFSIDEEFFYPRNIGFIVFPGLAAFFAWRNQLTQRKVLILGLVTILTWIYVNLLPKNNESDTLILACIHLPLLLWGILGAAFSGNDWLNLKNRLAYLRFNGDAIVMGAVLVLSGMALTGLTIGLFELIGLNIVEFYTKYILIFGAAAIPPLATFLTQTNPQLVNKVSPVIAKIFSPLVLVMLIIYLFAIIFTGKDPYNDREFLLMFNLLLVGVMALIFFSIAENSNKKKSSGNWILLALSLVTIIVNGIALSAIIFRISEWGITPNRLAVLGVNILMLIHLLIVSRSLFGVFSKKLEVEKVGISIASYLPIYFIWTLVIIFIFPLLFGFS</sequence>